<dbReference type="Pfam" id="PF06984">
    <property type="entry name" value="MRP-L47"/>
    <property type="match status" value="1"/>
</dbReference>
<sequence length="219" mass="26179">MFRCLRPNKLVSINNFAFKCLSTNQKHPLLAFFDDPKNWGATSVIAGRPWRKDELRLKSNVELHELWYVLLKERNMLMTMETEHQRCIEQMPNAERFEKVEESMENLLEVVNERNEAVHTLEHGEISGPSLVKDVDNFGREVTRLSSEHYEPKLANARYEEDEMHFCQTTVELLRQEREKALKKKRDIRRNERWDKMQKHHDRHTLTDEHLNTSIVNKL</sequence>
<gene>
    <name evidence="7" type="primary">MRPL47</name>
    <name evidence="7" type="ORF">Ciccas_001379</name>
</gene>
<dbReference type="GO" id="GO:1990904">
    <property type="term" value="C:ribonucleoprotein complex"/>
    <property type="evidence" value="ECO:0007669"/>
    <property type="project" value="UniProtKB-KW"/>
</dbReference>
<dbReference type="PANTHER" id="PTHR21183">
    <property type="entry name" value="RIBOSOMAL PROTEIN L47, MITOCHONDRIAL-RELATED"/>
    <property type="match status" value="1"/>
</dbReference>
<dbReference type="Gene3D" id="6.10.330.20">
    <property type="match status" value="1"/>
</dbReference>
<organism evidence="7 8">
    <name type="scientific">Cichlidogyrus casuarinus</name>
    <dbReference type="NCBI Taxonomy" id="1844966"/>
    <lineage>
        <taxon>Eukaryota</taxon>
        <taxon>Metazoa</taxon>
        <taxon>Spiralia</taxon>
        <taxon>Lophotrochozoa</taxon>
        <taxon>Platyhelminthes</taxon>
        <taxon>Monogenea</taxon>
        <taxon>Monopisthocotylea</taxon>
        <taxon>Dactylogyridea</taxon>
        <taxon>Ancyrocephalidae</taxon>
        <taxon>Cichlidogyrus</taxon>
    </lineage>
</organism>
<evidence type="ECO:0000256" key="4">
    <source>
        <dbReference type="ARBA" id="ARBA00023128"/>
    </source>
</evidence>
<proteinExistence type="inferred from homology"/>
<evidence type="ECO:0000256" key="3">
    <source>
        <dbReference type="ARBA" id="ARBA00022980"/>
    </source>
</evidence>
<dbReference type="InterPro" id="IPR010729">
    <property type="entry name" value="Ribosomal_uL29_mit"/>
</dbReference>
<keyword evidence="3 7" id="KW-0689">Ribosomal protein</keyword>
<comment type="caution">
    <text evidence="7">The sequence shown here is derived from an EMBL/GenBank/DDBJ whole genome shotgun (WGS) entry which is preliminary data.</text>
</comment>
<dbReference type="AlphaFoldDB" id="A0ABD2QK93"/>
<dbReference type="InterPro" id="IPR038340">
    <property type="entry name" value="MRP-L47_sf"/>
</dbReference>
<dbReference type="PANTHER" id="PTHR21183:SF18">
    <property type="entry name" value="LARGE RIBOSOMAL SUBUNIT PROTEIN UL29M"/>
    <property type="match status" value="1"/>
</dbReference>
<keyword evidence="5" id="KW-0687">Ribonucleoprotein</keyword>
<evidence type="ECO:0000256" key="2">
    <source>
        <dbReference type="ARBA" id="ARBA00009254"/>
    </source>
</evidence>
<reference evidence="7 8" key="1">
    <citation type="submission" date="2024-11" db="EMBL/GenBank/DDBJ databases">
        <title>Adaptive evolution of stress response genes in parasites aligns with host niche diversity.</title>
        <authorList>
            <person name="Hahn C."/>
            <person name="Resl P."/>
        </authorList>
    </citation>
    <scope>NUCLEOTIDE SEQUENCE [LARGE SCALE GENOMIC DNA]</scope>
    <source>
        <strain evidence="7">EGGRZ-B1_66</strain>
        <tissue evidence="7">Body</tissue>
    </source>
</reference>
<dbReference type="EMBL" id="JBJKFK010000088">
    <property type="protein sequence ID" value="KAL3319951.1"/>
    <property type="molecule type" value="Genomic_DNA"/>
</dbReference>
<evidence type="ECO:0000256" key="5">
    <source>
        <dbReference type="ARBA" id="ARBA00023274"/>
    </source>
</evidence>
<dbReference type="GO" id="GO:0005739">
    <property type="term" value="C:mitochondrion"/>
    <property type="evidence" value="ECO:0007669"/>
    <property type="project" value="UniProtKB-SubCell"/>
</dbReference>
<keyword evidence="4" id="KW-0496">Mitochondrion</keyword>
<evidence type="ECO:0000256" key="6">
    <source>
        <dbReference type="ARBA" id="ARBA00035289"/>
    </source>
</evidence>
<evidence type="ECO:0000313" key="7">
    <source>
        <dbReference type="EMBL" id="KAL3319951.1"/>
    </source>
</evidence>
<accession>A0ABD2QK93</accession>
<name>A0ABD2QK93_9PLAT</name>
<comment type="subcellular location">
    <subcellularLocation>
        <location evidence="1">Mitochondrion</location>
    </subcellularLocation>
</comment>
<dbReference type="GO" id="GO:0005840">
    <property type="term" value="C:ribosome"/>
    <property type="evidence" value="ECO:0007669"/>
    <property type="project" value="UniProtKB-KW"/>
</dbReference>
<dbReference type="Proteomes" id="UP001626550">
    <property type="component" value="Unassembled WGS sequence"/>
</dbReference>
<evidence type="ECO:0000256" key="1">
    <source>
        <dbReference type="ARBA" id="ARBA00004173"/>
    </source>
</evidence>
<keyword evidence="8" id="KW-1185">Reference proteome</keyword>
<evidence type="ECO:0000313" key="8">
    <source>
        <dbReference type="Proteomes" id="UP001626550"/>
    </source>
</evidence>
<protein>
    <recommendedName>
        <fullName evidence="6">Large ribosomal subunit protein uL29m</fullName>
    </recommendedName>
</protein>
<comment type="similarity">
    <text evidence="2">Belongs to the universal ribosomal protein uL29 family.</text>
</comment>